<keyword evidence="7" id="KW-1015">Disulfide bond</keyword>
<dbReference type="GO" id="GO:0046872">
    <property type="term" value="F:metal ion binding"/>
    <property type="evidence" value="ECO:0007669"/>
    <property type="project" value="UniProtKB-KW"/>
</dbReference>
<name>A0A6F9DTH9_9ASCI</name>
<keyword evidence="6" id="KW-0479">Metal-binding</keyword>
<keyword evidence="3 8" id="KW-0812">Transmembrane</keyword>
<dbReference type="PRINTS" id="PR00176">
    <property type="entry name" value="NANEUSMPORT"/>
</dbReference>
<dbReference type="GO" id="GO:0005886">
    <property type="term" value="C:plasma membrane"/>
    <property type="evidence" value="ECO:0007669"/>
    <property type="project" value="TreeGrafter"/>
</dbReference>
<keyword evidence="5 8" id="KW-0472">Membrane</keyword>
<evidence type="ECO:0000313" key="9">
    <source>
        <dbReference type="EMBL" id="CAB3266320.1"/>
    </source>
</evidence>
<feature type="transmembrane region" description="Helical" evidence="8">
    <location>
        <begin position="36"/>
        <end position="54"/>
    </location>
</feature>
<feature type="transmembrane region" description="Helical" evidence="8">
    <location>
        <begin position="261"/>
        <end position="281"/>
    </location>
</feature>
<protein>
    <submittedName>
        <fullName evidence="9">Sodium- and chloride-dependent glycine transporter 2</fullName>
    </submittedName>
</protein>
<evidence type="ECO:0000256" key="6">
    <source>
        <dbReference type="PIRSR" id="PIRSR600175-1"/>
    </source>
</evidence>
<keyword evidence="6" id="KW-0915">Sodium</keyword>
<feature type="transmembrane region" description="Helical" evidence="8">
    <location>
        <begin position="108"/>
        <end position="135"/>
    </location>
</feature>
<keyword evidence="4 8" id="KW-1133">Transmembrane helix</keyword>
<evidence type="ECO:0000256" key="3">
    <source>
        <dbReference type="ARBA" id="ARBA00022692"/>
    </source>
</evidence>
<evidence type="ECO:0000256" key="1">
    <source>
        <dbReference type="ARBA" id="ARBA00004141"/>
    </source>
</evidence>
<dbReference type="AlphaFoldDB" id="A0A6F9DTH9"/>
<feature type="transmembrane region" description="Helical" evidence="8">
    <location>
        <begin position="66"/>
        <end position="87"/>
    </location>
</feature>
<reference evidence="9" key="1">
    <citation type="submission" date="2020-04" db="EMBL/GenBank/DDBJ databases">
        <authorList>
            <person name="Neveu A P."/>
        </authorList>
    </citation>
    <scope>NUCLEOTIDE SEQUENCE</scope>
    <source>
        <tissue evidence="9">Whole embryo</tissue>
    </source>
</reference>
<feature type="transmembrane region" description="Helical" evidence="8">
    <location>
        <begin position="443"/>
        <end position="468"/>
    </location>
</feature>
<feature type="disulfide bond" evidence="7">
    <location>
        <begin position="147"/>
        <end position="156"/>
    </location>
</feature>
<evidence type="ECO:0000256" key="8">
    <source>
        <dbReference type="SAM" id="Phobius"/>
    </source>
</evidence>
<dbReference type="InterPro" id="IPR037272">
    <property type="entry name" value="SNS_sf"/>
</dbReference>
<accession>A0A6F9DTH9</accession>
<gene>
    <name evidence="9" type="primary">Slc6a5-002</name>
</gene>
<dbReference type="NCBIfam" id="NF037979">
    <property type="entry name" value="Na_transp"/>
    <property type="match status" value="1"/>
</dbReference>
<dbReference type="GO" id="GO:0005283">
    <property type="term" value="F:amino acid:sodium symporter activity"/>
    <property type="evidence" value="ECO:0007669"/>
    <property type="project" value="TreeGrafter"/>
</dbReference>
<feature type="binding site" evidence="6">
    <location>
        <position position="49"/>
    </location>
    <ligand>
        <name>Na(+)</name>
        <dbReference type="ChEBI" id="CHEBI:29101"/>
        <label>2</label>
    </ligand>
</feature>
<dbReference type="SUPFAM" id="SSF161070">
    <property type="entry name" value="SNF-like"/>
    <property type="match status" value="1"/>
</dbReference>
<feature type="binding site" evidence="6">
    <location>
        <position position="44"/>
    </location>
    <ligand>
        <name>Na(+)</name>
        <dbReference type="ChEBI" id="CHEBI:29101"/>
        <label>2</label>
    </ligand>
</feature>
<feature type="binding site" evidence="6">
    <location>
        <position position="316"/>
    </location>
    <ligand>
        <name>Na(+)</name>
        <dbReference type="ChEBI" id="CHEBI:29101"/>
        <label>1</label>
    </ligand>
</feature>
<feature type="transmembrane region" description="Helical" evidence="8">
    <location>
        <begin position="474"/>
        <end position="497"/>
    </location>
</feature>
<dbReference type="PANTHER" id="PTHR11616">
    <property type="entry name" value="SODIUM/CHLORIDE DEPENDENT TRANSPORTER"/>
    <property type="match status" value="1"/>
</dbReference>
<feature type="binding site" evidence="6">
    <location>
        <position position="45"/>
    </location>
    <ligand>
        <name>Na(+)</name>
        <dbReference type="ChEBI" id="CHEBI:29101"/>
        <label>1</label>
    </ligand>
</feature>
<feature type="transmembrane region" description="Helical" evidence="8">
    <location>
        <begin position="401"/>
        <end position="422"/>
    </location>
</feature>
<dbReference type="GO" id="GO:0089718">
    <property type="term" value="P:amino acid import across plasma membrane"/>
    <property type="evidence" value="ECO:0007669"/>
    <property type="project" value="TreeGrafter"/>
</dbReference>
<dbReference type="PROSITE" id="PS00754">
    <property type="entry name" value="NA_NEUROTRAN_SYMP_2"/>
    <property type="match status" value="1"/>
</dbReference>
<feature type="transmembrane region" description="Helical" evidence="8">
    <location>
        <begin position="556"/>
        <end position="576"/>
    </location>
</feature>
<dbReference type="PANTHER" id="PTHR11616:SF241">
    <property type="entry name" value="SODIUM- AND CHLORIDE-DEPENDENT GLYCINE TRANSPORTER 2"/>
    <property type="match status" value="1"/>
</dbReference>
<evidence type="ECO:0000256" key="7">
    <source>
        <dbReference type="PIRSR" id="PIRSR600175-2"/>
    </source>
</evidence>
<feature type="transmembrane region" description="Helical" evidence="8">
    <location>
        <begin position="313"/>
        <end position="330"/>
    </location>
</feature>
<dbReference type="PROSITE" id="PS50267">
    <property type="entry name" value="NA_NEUROTRAN_SYMP_3"/>
    <property type="match status" value="1"/>
</dbReference>
<dbReference type="InterPro" id="IPR000175">
    <property type="entry name" value="Na/ntran_symport"/>
</dbReference>
<evidence type="ECO:0000256" key="4">
    <source>
        <dbReference type="ARBA" id="ARBA00022989"/>
    </source>
</evidence>
<feature type="transmembrane region" description="Helical" evidence="8">
    <location>
        <begin position="342"/>
        <end position="367"/>
    </location>
</feature>
<feature type="transmembrane region" description="Helical" evidence="8">
    <location>
        <begin position="235"/>
        <end position="254"/>
    </location>
</feature>
<organism evidence="9">
    <name type="scientific">Phallusia mammillata</name>
    <dbReference type="NCBI Taxonomy" id="59560"/>
    <lineage>
        <taxon>Eukaryota</taxon>
        <taxon>Metazoa</taxon>
        <taxon>Chordata</taxon>
        <taxon>Tunicata</taxon>
        <taxon>Ascidiacea</taxon>
        <taxon>Phlebobranchia</taxon>
        <taxon>Ascidiidae</taxon>
        <taxon>Phallusia</taxon>
    </lineage>
</organism>
<evidence type="ECO:0000256" key="5">
    <source>
        <dbReference type="ARBA" id="ARBA00023136"/>
    </source>
</evidence>
<sequence length="652" mass="72771">MTTCNMLPCCKKDPEKAQKSDRGESSRGNWSNKAEFLLSMIGYAVGLGNVWRFPYLAFEDGGGAFLIPYLIMLFVAGLPIFYLEVSLGQFCSQGPIGSFNCVPIVKGLGLAMVVISIYVGVYYNVVITYTLYYLFSSFTSDLPWDGCAHWWNTPRCMDMMTSRNASCFNVSEVLNQSETTTSPYFTNVTTVTPVQNLTLNNTCGPRVSPSEDFWKYRVLQISDGIDNPGKIRWELILVLFLAWAIVFGCLIKGVKSSGKAVYFTATFPYIVLSILLVRGLTLDGASEGIRYFFEPKWEKLLTAKVWKDAATQIFYSLSASWGGIITLSSYNKFNNNCYRDSLIVVFTNSFTSIFAGVTIFAVIGYMAHVLGTDVKEVAAEGPGLAFVIYPEAISKMPLAPFWSILFFLMLLTLGLGTMFATLETIVTSLTDAFPAQLRHRKSLLTLCVCFVLFLLGIPMVTQGGFYFLHLLDSYAASYTLIVCAVVEMVAISHIYGLQRFCDDIKMMTGYYPNMYWRVTWSFLSPAILTGIFFYSLASYKPLVLDKYDFPTWANVIGWLTMISSAGLIPATAIYQIMQHKGTLFERVRAACRPESTWGPYLSVNRTGRYSSSGKHDVTVTSNVRLLSETSTTKNTHTDGTKILLEDVEIKPS</sequence>
<comment type="subcellular location">
    <subcellularLocation>
        <location evidence="1">Membrane</location>
        <topology evidence="1">Multi-pass membrane protein</topology>
    </subcellularLocation>
</comment>
<feature type="binding site" evidence="6">
    <location>
        <position position="42"/>
    </location>
    <ligand>
        <name>Na(+)</name>
        <dbReference type="ChEBI" id="CHEBI:29101"/>
        <label>1</label>
    </ligand>
</feature>
<feature type="transmembrane region" description="Helical" evidence="8">
    <location>
        <begin position="518"/>
        <end position="536"/>
    </location>
</feature>
<feature type="binding site" evidence="6">
    <location>
        <position position="413"/>
    </location>
    <ligand>
        <name>Na(+)</name>
        <dbReference type="ChEBI" id="CHEBI:29101"/>
        <label>1</label>
    </ligand>
</feature>
<dbReference type="Pfam" id="PF00209">
    <property type="entry name" value="SNF"/>
    <property type="match status" value="1"/>
</dbReference>
<keyword evidence="2" id="KW-0813">Transport</keyword>
<evidence type="ECO:0000256" key="2">
    <source>
        <dbReference type="ARBA" id="ARBA00022448"/>
    </source>
</evidence>
<feature type="binding site" evidence="6">
    <location>
        <position position="348"/>
    </location>
    <ligand>
        <name>Na(+)</name>
        <dbReference type="ChEBI" id="CHEBI:29101"/>
        <label>1</label>
    </ligand>
</feature>
<proteinExistence type="evidence at transcript level"/>
<dbReference type="EMBL" id="LR790458">
    <property type="protein sequence ID" value="CAB3266320.1"/>
    <property type="molecule type" value="mRNA"/>
</dbReference>